<comment type="caution">
    <text evidence="5">The sequence shown here is derived from an EMBL/GenBank/DDBJ whole genome shotgun (WGS) entry which is preliminary data.</text>
</comment>
<dbReference type="PANTHER" id="PTHR30204">
    <property type="entry name" value="REDOX-CYCLING DRUG-SENSING TRANSCRIPTIONAL ACTIVATOR SOXR"/>
    <property type="match status" value="1"/>
</dbReference>
<evidence type="ECO:0000313" key="6">
    <source>
        <dbReference type="Proteomes" id="UP001524478"/>
    </source>
</evidence>
<protein>
    <submittedName>
        <fullName evidence="5">MerR family transcriptional regulator</fullName>
    </submittedName>
</protein>
<evidence type="ECO:0000259" key="4">
    <source>
        <dbReference type="PROSITE" id="PS50937"/>
    </source>
</evidence>
<name>A0ABT1SC65_9FIRM</name>
<dbReference type="EMBL" id="JANGAC010000009">
    <property type="protein sequence ID" value="MCQ4923910.1"/>
    <property type="molecule type" value="Genomic_DNA"/>
</dbReference>
<dbReference type="InterPro" id="IPR047057">
    <property type="entry name" value="MerR_fam"/>
</dbReference>
<dbReference type="PANTHER" id="PTHR30204:SF94">
    <property type="entry name" value="HEAVY METAL-DEPENDENT TRANSCRIPTIONAL REGULATOR HI_0293-RELATED"/>
    <property type="match status" value="1"/>
</dbReference>
<evidence type="ECO:0000256" key="1">
    <source>
        <dbReference type="ARBA" id="ARBA00023015"/>
    </source>
</evidence>
<dbReference type="SMART" id="SM00422">
    <property type="entry name" value="HTH_MERR"/>
    <property type="match status" value="1"/>
</dbReference>
<dbReference type="RefSeq" id="WP_216560651.1">
    <property type="nucleotide sequence ID" value="NZ_CP172320.1"/>
</dbReference>
<dbReference type="Proteomes" id="UP001524478">
    <property type="component" value="Unassembled WGS sequence"/>
</dbReference>
<accession>A0ABT1SC65</accession>
<gene>
    <name evidence="5" type="ORF">NE686_12490</name>
</gene>
<keyword evidence="3" id="KW-0175">Coiled coil</keyword>
<evidence type="ECO:0000313" key="5">
    <source>
        <dbReference type="EMBL" id="MCQ4923910.1"/>
    </source>
</evidence>
<proteinExistence type="predicted"/>
<keyword evidence="1" id="KW-0805">Transcription regulation</keyword>
<feature type="domain" description="HTH merR-type" evidence="4">
    <location>
        <begin position="1"/>
        <end position="70"/>
    </location>
</feature>
<keyword evidence="6" id="KW-1185">Reference proteome</keyword>
<dbReference type="Pfam" id="PF13411">
    <property type="entry name" value="MerR_1"/>
    <property type="match status" value="1"/>
</dbReference>
<sequence length="145" mass="16672">MLFIKDVCRITGLNSSAVRYYDSQGLLGEVERRSNNYRVFDERDIEKLLFIKKARALGFELEEIKKILVLKNNGIPPCNYVSHKIQEKISLIKAEIVRLEKEKNKLEKHLSDARKVSGCKGSICHYIEGNENEKVSEETGMKNAQ</sequence>
<organism evidence="5 6">
    <name type="scientific">Tissierella carlieri</name>
    <dbReference type="NCBI Taxonomy" id="689904"/>
    <lineage>
        <taxon>Bacteria</taxon>
        <taxon>Bacillati</taxon>
        <taxon>Bacillota</taxon>
        <taxon>Tissierellia</taxon>
        <taxon>Tissierellales</taxon>
        <taxon>Tissierellaceae</taxon>
        <taxon>Tissierella</taxon>
    </lineage>
</organism>
<reference evidence="5 6" key="1">
    <citation type="submission" date="2022-06" db="EMBL/GenBank/DDBJ databases">
        <title>Isolation of gut microbiota from human fecal samples.</title>
        <authorList>
            <person name="Pamer E.G."/>
            <person name="Barat B."/>
            <person name="Waligurski E."/>
            <person name="Medina S."/>
            <person name="Paddock L."/>
            <person name="Mostad J."/>
        </authorList>
    </citation>
    <scope>NUCLEOTIDE SEQUENCE [LARGE SCALE GENOMIC DNA]</scope>
    <source>
        <strain evidence="5 6">DFI.7.95</strain>
    </source>
</reference>
<dbReference type="PROSITE" id="PS50937">
    <property type="entry name" value="HTH_MERR_2"/>
    <property type="match status" value="1"/>
</dbReference>
<keyword evidence="2" id="KW-0804">Transcription</keyword>
<evidence type="ECO:0000256" key="3">
    <source>
        <dbReference type="SAM" id="Coils"/>
    </source>
</evidence>
<evidence type="ECO:0000256" key="2">
    <source>
        <dbReference type="ARBA" id="ARBA00023163"/>
    </source>
</evidence>
<dbReference type="InterPro" id="IPR000551">
    <property type="entry name" value="MerR-type_HTH_dom"/>
</dbReference>
<feature type="coiled-coil region" evidence="3">
    <location>
        <begin position="82"/>
        <end position="116"/>
    </location>
</feature>